<keyword evidence="5" id="KW-1185">Reference proteome</keyword>
<protein>
    <submittedName>
        <fullName evidence="4">Efflux transporter periplasmic adaptor subunit</fullName>
    </submittedName>
</protein>
<organism evidence="4 5">
    <name type="scientific">Hymenobacter coccineus</name>
    <dbReference type="NCBI Taxonomy" id="1908235"/>
    <lineage>
        <taxon>Bacteria</taxon>
        <taxon>Pseudomonadati</taxon>
        <taxon>Bacteroidota</taxon>
        <taxon>Cytophagia</taxon>
        <taxon>Cytophagales</taxon>
        <taxon>Hymenobacteraceae</taxon>
        <taxon>Hymenobacter</taxon>
    </lineage>
</organism>
<dbReference type="Gene3D" id="1.10.287.470">
    <property type="entry name" value="Helix hairpin bin"/>
    <property type="match status" value="1"/>
</dbReference>
<gene>
    <name evidence="4" type="ORF">BEN49_14310</name>
</gene>
<keyword evidence="3" id="KW-1133">Transmembrane helix</keyword>
<feature type="transmembrane region" description="Helical" evidence="3">
    <location>
        <begin position="16"/>
        <end position="34"/>
    </location>
</feature>
<dbReference type="InterPro" id="IPR050465">
    <property type="entry name" value="UPF0194_transport"/>
</dbReference>
<dbReference type="OrthoDB" id="1957187at2"/>
<dbReference type="Gene3D" id="2.40.30.170">
    <property type="match status" value="1"/>
</dbReference>
<reference evidence="4 5" key="1">
    <citation type="submission" date="2016-08" db="EMBL/GenBank/DDBJ databases">
        <title>Hymenobacter coccineus sp. nov., Hymenobacter lapidarius sp. nov. and Hymenobacter glacialis sp. nov., isolated from Antarctic soil.</title>
        <authorList>
            <person name="Sedlacek I."/>
            <person name="Kralova S."/>
            <person name="Kyrova K."/>
            <person name="Maslanova I."/>
            <person name="Stankova E."/>
            <person name="Vrbovska V."/>
            <person name="Nemec M."/>
            <person name="Bartak M."/>
            <person name="Svec P."/>
            <person name="Busse H.-J."/>
            <person name="Pantucek R."/>
        </authorList>
    </citation>
    <scope>NUCLEOTIDE SEQUENCE [LARGE SCALE GENOMIC DNA]</scope>
    <source>
        <strain evidence="4 5">CCM 8649</strain>
    </source>
</reference>
<dbReference type="EMBL" id="MDZA01000435">
    <property type="protein sequence ID" value="OGX82194.1"/>
    <property type="molecule type" value="Genomic_DNA"/>
</dbReference>
<dbReference type="Gene3D" id="2.40.50.100">
    <property type="match status" value="1"/>
</dbReference>
<name>A0A1G1SU72_9BACT</name>
<evidence type="ECO:0000256" key="2">
    <source>
        <dbReference type="ARBA" id="ARBA00023054"/>
    </source>
</evidence>
<sequence length="422" mass="46967">MDILIPKNKWSFITRWWWLGALLLAGTAAAGLYWPRAGQRLHIAASRLTISPVTQGNFQEFTAIDGVVQPLRTVYLDAAEAGTVQQVLAEEGTTLTAGQPLLRLANPDLQLEMVNRETAVYDLMNNLRNTRNQLLQNRILRQNQLADIDFQLAEAKRVFDTNQVLYSQKVIARQDYLQSQNAYRYQQRRRQLTQQTLRQDSVAMLQQLGTMQESVQRMTSNLALMRRKMDDLLLRAPVGGRLSSLAAEVGEAKTRGQRLGQIDALVGVKLHAAVDEFYIARIGAGQVGEVVVEGQAYALRVTKIFTQVAKGLQIDLAFTGTPPPGLRRGQTLPIRLALSAKAPAVLLPKGGFYQQTVGNWAFKLAADGTRAQRVAIRLGRQNPDYYEVLTGLRPGDQVVTSSYEGYADQQELVLDNRQPATP</sequence>
<accession>A0A1G1SU72</accession>
<proteinExistence type="predicted"/>
<evidence type="ECO:0000313" key="5">
    <source>
        <dbReference type="Proteomes" id="UP000177506"/>
    </source>
</evidence>
<dbReference type="Gene3D" id="2.40.420.20">
    <property type="match status" value="1"/>
</dbReference>
<comment type="subcellular location">
    <subcellularLocation>
        <location evidence="1">Cell envelope</location>
    </subcellularLocation>
</comment>
<keyword evidence="2" id="KW-0175">Coiled coil</keyword>
<evidence type="ECO:0000313" key="4">
    <source>
        <dbReference type="EMBL" id="OGX82194.1"/>
    </source>
</evidence>
<evidence type="ECO:0000256" key="1">
    <source>
        <dbReference type="ARBA" id="ARBA00004196"/>
    </source>
</evidence>
<comment type="caution">
    <text evidence="4">The sequence shown here is derived from an EMBL/GenBank/DDBJ whole genome shotgun (WGS) entry which is preliminary data.</text>
</comment>
<keyword evidence="3" id="KW-0812">Transmembrane</keyword>
<dbReference type="PANTHER" id="PTHR32347">
    <property type="entry name" value="EFFLUX SYSTEM COMPONENT YKNX-RELATED"/>
    <property type="match status" value="1"/>
</dbReference>
<keyword evidence="3" id="KW-0472">Membrane</keyword>
<dbReference type="GO" id="GO:0030313">
    <property type="term" value="C:cell envelope"/>
    <property type="evidence" value="ECO:0007669"/>
    <property type="project" value="UniProtKB-SubCell"/>
</dbReference>
<dbReference type="AlphaFoldDB" id="A0A1G1SU72"/>
<evidence type="ECO:0000256" key="3">
    <source>
        <dbReference type="SAM" id="Phobius"/>
    </source>
</evidence>
<dbReference type="RefSeq" id="WP_070746739.1">
    <property type="nucleotide sequence ID" value="NZ_MDZA01000435.1"/>
</dbReference>
<dbReference type="PANTHER" id="PTHR32347:SF23">
    <property type="entry name" value="BLL5650 PROTEIN"/>
    <property type="match status" value="1"/>
</dbReference>
<dbReference type="Proteomes" id="UP000177506">
    <property type="component" value="Unassembled WGS sequence"/>
</dbReference>